<dbReference type="InterPro" id="IPR004046">
    <property type="entry name" value="GST_C"/>
</dbReference>
<dbReference type="InterPro" id="IPR040079">
    <property type="entry name" value="Glutathione_S-Trfase"/>
</dbReference>
<dbReference type="Gene3D" id="3.40.30.10">
    <property type="entry name" value="Glutaredoxin"/>
    <property type="match status" value="1"/>
</dbReference>
<feature type="domain" description="GST N-terminal" evidence="1">
    <location>
        <begin position="10"/>
        <end position="92"/>
    </location>
</feature>
<comment type="caution">
    <text evidence="2">The sequence shown here is derived from an EMBL/GenBank/DDBJ whole genome shotgun (WGS) entry which is preliminary data.</text>
</comment>
<dbReference type="AlphaFoldDB" id="A0A9P6JE65"/>
<organism evidence="2 3">
    <name type="scientific">Mortierella alpina</name>
    <name type="common">Oleaginous fungus</name>
    <name type="synonym">Mortierella renispora</name>
    <dbReference type="NCBI Taxonomy" id="64518"/>
    <lineage>
        <taxon>Eukaryota</taxon>
        <taxon>Fungi</taxon>
        <taxon>Fungi incertae sedis</taxon>
        <taxon>Mucoromycota</taxon>
        <taxon>Mortierellomycotina</taxon>
        <taxon>Mortierellomycetes</taxon>
        <taxon>Mortierellales</taxon>
        <taxon>Mortierellaceae</taxon>
        <taxon>Mortierella</taxon>
    </lineage>
</organism>
<dbReference type="SUPFAM" id="SSF47616">
    <property type="entry name" value="GST C-terminal domain-like"/>
    <property type="match status" value="1"/>
</dbReference>
<dbReference type="InterPro" id="IPR050213">
    <property type="entry name" value="GST_superfamily"/>
</dbReference>
<dbReference type="Pfam" id="PF14497">
    <property type="entry name" value="GST_C_3"/>
    <property type="match status" value="1"/>
</dbReference>
<keyword evidence="3" id="KW-1185">Reference proteome</keyword>
<dbReference type="GO" id="GO:0004364">
    <property type="term" value="F:glutathione transferase activity"/>
    <property type="evidence" value="ECO:0007669"/>
    <property type="project" value="TreeGrafter"/>
</dbReference>
<dbReference type="GO" id="GO:0006749">
    <property type="term" value="P:glutathione metabolic process"/>
    <property type="evidence" value="ECO:0007669"/>
    <property type="project" value="TreeGrafter"/>
</dbReference>
<dbReference type="InterPro" id="IPR004045">
    <property type="entry name" value="Glutathione_S-Trfase_N"/>
</dbReference>
<dbReference type="Pfam" id="PF02798">
    <property type="entry name" value="GST_N"/>
    <property type="match status" value="1"/>
</dbReference>
<dbReference type="OrthoDB" id="414243at2759"/>
<protein>
    <recommendedName>
        <fullName evidence="1">GST N-terminal domain-containing protein</fullName>
    </recommendedName>
</protein>
<gene>
    <name evidence="2" type="ORF">BGZ70_008048</name>
</gene>
<dbReference type="InterPro" id="IPR036282">
    <property type="entry name" value="Glutathione-S-Trfase_C_sf"/>
</dbReference>
<dbReference type="SFLD" id="SFLDS00019">
    <property type="entry name" value="Glutathione_Transferase_(cytos"/>
    <property type="match status" value="1"/>
</dbReference>
<dbReference type="EMBL" id="JAAAHY010000055">
    <property type="protein sequence ID" value="KAF9967820.1"/>
    <property type="molecule type" value="Genomic_DNA"/>
</dbReference>
<dbReference type="PROSITE" id="PS50404">
    <property type="entry name" value="GST_NTER"/>
    <property type="match status" value="1"/>
</dbReference>
<name>A0A9P6JE65_MORAP</name>
<proteinExistence type="predicted"/>
<dbReference type="PANTHER" id="PTHR11571">
    <property type="entry name" value="GLUTATHIONE S-TRANSFERASE"/>
    <property type="match status" value="1"/>
</dbReference>
<dbReference type="InterPro" id="IPR036249">
    <property type="entry name" value="Thioredoxin-like_sf"/>
</dbReference>
<reference evidence="2" key="1">
    <citation type="journal article" date="2020" name="Fungal Divers.">
        <title>Resolving the Mortierellaceae phylogeny through synthesis of multi-gene phylogenetics and phylogenomics.</title>
        <authorList>
            <person name="Vandepol N."/>
            <person name="Liber J."/>
            <person name="Desiro A."/>
            <person name="Na H."/>
            <person name="Kennedy M."/>
            <person name="Barry K."/>
            <person name="Grigoriev I.V."/>
            <person name="Miller A.N."/>
            <person name="O'Donnell K."/>
            <person name="Stajich J.E."/>
            <person name="Bonito G."/>
        </authorList>
    </citation>
    <scope>NUCLEOTIDE SEQUENCE</scope>
    <source>
        <strain evidence="2">CK1249</strain>
    </source>
</reference>
<evidence type="ECO:0000313" key="3">
    <source>
        <dbReference type="Proteomes" id="UP000738359"/>
    </source>
</evidence>
<evidence type="ECO:0000313" key="2">
    <source>
        <dbReference type="EMBL" id="KAF9967820.1"/>
    </source>
</evidence>
<dbReference type="Proteomes" id="UP000738359">
    <property type="component" value="Unassembled WGS sequence"/>
</dbReference>
<dbReference type="PANTHER" id="PTHR11571:SF260">
    <property type="entry name" value="GLUTATHIONE S-TRANSFERASE"/>
    <property type="match status" value="1"/>
</dbReference>
<sequence length="220" mass="24710">MTLDSQTDSTTYVVKYMNAMGRACASRAMLHLSGATYTNEFVTAEQVAADRIAFPFGKVPVLIVNHPDGTSFELGESIAIEHYLAEKLGFLSRNFDEAARMKSVALNIYFELYNHCFAGKIPIQEAVQDPESEFNTKALPQFIACHERWLNENGNNGHYFGNELSYPDIALCNWLRIMQGLGVTQVKETSPIKKLEQTVKALEAWKGQYDNFHPFGTIEA</sequence>
<dbReference type="SUPFAM" id="SSF52833">
    <property type="entry name" value="Thioredoxin-like"/>
    <property type="match status" value="1"/>
</dbReference>
<dbReference type="Gene3D" id="1.20.1050.10">
    <property type="match status" value="1"/>
</dbReference>
<evidence type="ECO:0000259" key="1">
    <source>
        <dbReference type="PROSITE" id="PS50404"/>
    </source>
</evidence>
<accession>A0A9P6JE65</accession>